<dbReference type="SUPFAM" id="SSF56796">
    <property type="entry name" value="Dehydroquinate synthase-like"/>
    <property type="match status" value="1"/>
</dbReference>
<dbReference type="AlphaFoldDB" id="A0A146K987"/>
<dbReference type="PROSITE" id="PS00913">
    <property type="entry name" value="ADH_IRON_1"/>
    <property type="match status" value="1"/>
</dbReference>
<dbReference type="Gene3D" id="3.40.50.1970">
    <property type="match status" value="1"/>
</dbReference>
<dbReference type="GO" id="GO:0005829">
    <property type="term" value="C:cytosol"/>
    <property type="evidence" value="ECO:0007669"/>
    <property type="project" value="TreeGrafter"/>
</dbReference>
<dbReference type="GO" id="GO:0046872">
    <property type="term" value="F:metal ion binding"/>
    <property type="evidence" value="ECO:0007669"/>
    <property type="project" value="InterPro"/>
</dbReference>
<gene>
    <name evidence="4" type="ORF">TPC1_15530</name>
</gene>
<name>A0A146K987_9EUKA</name>
<evidence type="ECO:0000256" key="1">
    <source>
        <dbReference type="ARBA" id="ARBA00023002"/>
    </source>
</evidence>
<dbReference type="InterPro" id="IPR056798">
    <property type="entry name" value="ADH_Fe_C"/>
</dbReference>
<dbReference type="GO" id="GO:1990362">
    <property type="term" value="F:butanol dehydrogenase (NAD+) activity"/>
    <property type="evidence" value="ECO:0007669"/>
    <property type="project" value="InterPro"/>
</dbReference>
<reference evidence="4" key="1">
    <citation type="submission" date="2015-07" db="EMBL/GenBank/DDBJ databases">
        <title>Adaptation to a free-living lifestyle via gene acquisitions in the diplomonad Trepomonas sp. PC1.</title>
        <authorList>
            <person name="Xu F."/>
            <person name="Jerlstrom-Hultqvist J."/>
            <person name="Kolisko M."/>
            <person name="Simpson A.G.B."/>
            <person name="Roger A.J."/>
            <person name="Svard S.G."/>
            <person name="Andersson J.O."/>
        </authorList>
    </citation>
    <scope>NUCLEOTIDE SEQUENCE</scope>
    <source>
        <strain evidence="4">PC1</strain>
    </source>
</reference>
<dbReference type="EMBL" id="GDID01004102">
    <property type="protein sequence ID" value="JAP92504.1"/>
    <property type="molecule type" value="Transcribed_RNA"/>
</dbReference>
<dbReference type="GO" id="GO:0008106">
    <property type="term" value="F:alcohol dehydrogenase (NADP+) activity"/>
    <property type="evidence" value="ECO:0007669"/>
    <property type="project" value="TreeGrafter"/>
</dbReference>
<proteinExistence type="predicted"/>
<evidence type="ECO:0000313" key="4">
    <source>
        <dbReference type="EMBL" id="JAP92504.1"/>
    </source>
</evidence>
<dbReference type="CDD" id="cd08187">
    <property type="entry name" value="BDH"/>
    <property type="match status" value="1"/>
</dbReference>
<evidence type="ECO:0000259" key="3">
    <source>
        <dbReference type="Pfam" id="PF25137"/>
    </source>
</evidence>
<sequence length="396" mass="44422">MTIENFEWYNPTKLIVKADAGPEIADYISKDGHTSVLLAYGQQAIKKIGLYDKIVAALRKHNITIYELPGIRANPEIKKVVEGINICRQHNIECVLAVGGGSTYDSCKAIIAGAKFPVDVSADKIWECFEGTRKIEAALPLYGVLTISATGTEMNYGGVVQDDEQKKKWDIDSVHCFPKVSIVDPKLQTFLPWYQQVNGFIDAIIHILEYLTNVDDSQSVETTFAINISMIRSIIKCGNVLQQKNDDYNARANFCWAATCALNQLSGVAMNYGCWAVHLLEHAMAAIDPSISHGAGLGVAFPAFVKVNASKGQKLQTYDRIAKEVFEKEGWQGLVEGFQDLLRKWKHPLTLNELYKREVGQEEREQLIKVYMMKPIGNYQAETNVEEFVREVYKVM</sequence>
<keyword evidence="1" id="KW-0560">Oxidoreductase</keyword>
<dbReference type="InterPro" id="IPR044731">
    <property type="entry name" value="BDH-like"/>
</dbReference>
<accession>A0A146K987</accession>
<protein>
    <submittedName>
        <fullName evidence="4">Alcohol dehydrogenase</fullName>
    </submittedName>
</protein>
<dbReference type="PANTHER" id="PTHR43633:SF1">
    <property type="entry name" value="ALCOHOL DEHYDROGENASE YQHD"/>
    <property type="match status" value="1"/>
</dbReference>
<dbReference type="InterPro" id="IPR001670">
    <property type="entry name" value="ADH_Fe/GldA"/>
</dbReference>
<dbReference type="FunFam" id="3.40.50.1970:FF:000003">
    <property type="entry name" value="Alcohol dehydrogenase, iron-containing"/>
    <property type="match status" value="1"/>
</dbReference>
<feature type="domain" description="Fe-containing alcohol dehydrogenase-like C-terminal" evidence="3">
    <location>
        <begin position="197"/>
        <end position="394"/>
    </location>
</feature>
<dbReference type="PANTHER" id="PTHR43633">
    <property type="entry name" value="ALCOHOL DEHYDROGENASE YQHD"/>
    <property type="match status" value="1"/>
</dbReference>
<dbReference type="Pfam" id="PF00465">
    <property type="entry name" value="Fe-ADH"/>
    <property type="match status" value="1"/>
</dbReference>
<dbReference type="Pfam" id="PF25137">
    <property type="entry name" value="ADH_Fe_C"/>
    <property type="match status" value="1"/>
</dbReference>
<feature type="domain" description="Alcohol dehydrogenase iron-type/glycerol dehydrogenase GldA" evidence="2">
    <location>
        <begin position="11"/>
        <end position="185"/>
    </location>
</feature>
<evidence type="ECO:0000259" key="2">
    <source>
        <dbReference type="Pfam" id="PF00465"/>
    </source>
</evidence>
<organism evidence="4">
    <name type="scientific">Trepomonas sp. PC1</name>
    <dbReference type="NCBI Taxonomy" id="1076344"/>
    <lineage>
        <taxon>Eukaryota</taxon>
        <taxon>Metamonada</taxon>
        <taxon>Diplomonadida</taxon>
        <taxon>Hexamitidae</taxon>
        <taxon>Hexamitinae</taxon>
        <taxon>Trepomonas</taxon>
    </lineage>
</organism>
<dbReference type="GO" id="GO:1990002">
    <property type="term" value="F:methylglyoxal reductase (NADPH) (acetol producing) activity"/>
    <property type="evidence" value="ECO:0007669"/>
    <property type="project" value="TreeGrafter"/>
</dbReference>
<dbReference type="Gene3D" id="1.20.1090.10">
    <property type="entry name" value="Dehydroquinate synthase-like - alpha domain"/>
    <property type="match status" value="1"/>
</dbReference>
<dbReference type="InterPro" id="IPR018211">
    <property type="entry name" value="ADH_Fe_CS"/>
</dbReference>